<name>A0A8D3CCZ0_SCOMX</name>
<evidence type="ECO:0008006" key="4">
    <source>
        <dbReference type="Google" id="ProtNLM"/>
    </source>
</evidence>
<dbReference type="GO" id="GO:0008081">
    <property type="term" value="F:phosphoric diester hydrolase activity"/>
    <property type="evidence" value="ECO:0007669"/>
    <property type="project" value="InterPro"/>
</dbReference>
<dbReference type="AlphaFoldDB" id="A0A8D3CCZ0"/>
<dbReference type="Ensembl" id="ENSSMAT00000050067.1">
    <property type="protein sequence ID" value="ENSSMAP00000045148.1"/>
    <property type="gene ID" value="ENSSMAG00000021680.1"/>
</dbReference>
<dbReference type="PANTHER" id="PTHR13593:SF147">
    <property type="entry name" value="1-PHOSPHATIDYLINOSITOL PHOSPHODIESTERASE-LIKE-RELATED"/>
    <property type="match status" value="1"/>
</dbReference>
<evidence type="ECO:0000313" key="3">
    <source>
        <dbReference type="Proteomes" id="UP000694558"/>
    </source>
</evidence>
<dbReference type="GO" id="GO:0006629">
    <property type="term" value="P:lipid metabolic process"/>
    <property type="evidence" value="ECO:0007669"/>
    <property type="project" value="InterPro"/>
</dbReference>
<protein>
    <recommendedName>
        <fullName evidence="4">Phosphatidylinositol-specific phospholipase C X domain-containing protein</fullName>
    </recommendedName>
</protein>
<dbReference type="Gene3D" id="3.20.20.190">
    <property type="entry name" value="Phosphatidylinositol (PI) phosphodiesterase"/>
    <property type="match status" value="1"/>
</dbReference>
<reference evidence="2" key="2">
    <citation type="submission" date="2025-08" db="UniProtKB">
        <authorList>
            <consortium name="Ensembl"/>
        </authorList>
    </citation>
    <scope>IDENTIFICATION</scope>
</reference>
<accession>A0A8D3CCZ0</accession>
<reference evidence="2" key="1">
    <citation type="submission" date="2023-05" db="EMBL/GenBank/DDBJ databases">
        <title>High-quality long-read genome of Scophthalmus maximus.</title>
        <authorList>
            <person name="Lien S."/>
            <person name="Martinez P."/>
        </authorList>
    </citation>
    <scope>NUCLEOTIDE SEQUENCE [LARGE SCALE GENOMIC DNA]</scope>
</reference>
<proteinExistence type="predicted"/>
<evidence type="ECO:0000256" key="1">
    <source>
        <dbReference type="SAM" id="MobiDB-lite"/>
    </source>
</evidence>
<feature type="region of interest" description="Disordered" evidence="1">
    <location>
        <begin position="241"/>
        <end position="306"/>
    </location>
</feature>
<dbReference type="SUPFAM" id="SSF51695">
    <property type="entry name" value="PLC-like phosphodiesterases"/>
    <property type="match status" value="1"/>
</dbReference>
<dbReference type="PANTHER" id="PTHR13593">
    <property type="match status" value="1"/>
</dbReference>
<dbReference type="InterPro" id="IPR051057">
    <property type="entry name" value="PI-PLC_domain"/>
</dbReference>
<sequence>VIDLQIFIHLINSCSGSGPGFNDDPDIDPRFYNLDWMESIPDETSVSALSIPGTHESLSLHGGPLAICQVWTLDKQLKMGLRYFDVHVGNFFYTQKYIYIRDSHWMFWQHIDFDEVLRTIFHFLNGHSSECVLVKVTIHGSFEGKPSVPNMKQVRGKIVFIKSKMFYPGTENRESFFFENKKLINVESKVRNIRSQLCGHHIVLTDSAASRFDNPKKLAQTLNKQLNNFVVQHKTCSRHNDTWIGFGNNREASPGPESDTTGEEPPAPDSTMPVPELETAAEEEPAADTTTLGSDLETTDEATIWA</sequence>
<organism evidence="2 3">
    <name type="scientific">Scophthalmus maximus</name>
    <name type="common">Turbot</name>
    <name type="synonym">Psetta maxima</name>
    <dbReference type="NCBI Taxonomy" id="52904"/>
    <lineage>
        <taxon>Eukaryota</taxon>
        <taxon>Metazoa</taxon>
        <taxon>Chordata</taxon>
        <taxon>Craniata</taxon>
        <taxon>Vertebrata</taxon>
        <taxon>Euteleostomi</taxon>
        <taxon>Actinopterygii</taxon>
        <taxon>Neopterygii</taxon>
        <taxon>Teleostei</taxon>
        <taxon>Neoteleostei</taxon>
        <taxon>Acanthomorphata</taxon>
        <taxon>Carangaria</taxon>
        <taxon>Pleuronectiformes</taxon>
        <taxon>Pleuronectoidei</taxon>
        <taxon>Scophthalmidae</taxon>
        <taxon>Scophthalmus</taxon>
    </lineage>
</organism>
<dbReference type="GeneTree" id="ENSGT00940000177439"/>
<dbReference type="Proteomes" id="UP000694558">
    <property type="component" value="Chromosome 22"/>
</dbReference>
<evidence type="ECO:0000313" key="2">
    <source>
        <dbReference type="Ensembl" id="ENSSMAP00000045148.1"/>
    </source>
</evidence>
<dbReference type="InterPro" id="IPR017946">
    <property type="entry name" value="PLC-like_Pdiesterase_TIM-brl"/>
</dbReference>